<feature type="compositionally biased region" description="Low complexity" evidence="3">
    <location>
        <begin position="314"/>
        <end position="331"/>
    </location>
</feature>
<dbReference type="RefSeq" id="XP_066922706.1">
    <property type="nucleotide sequence ID" value="XM_067066605.1"/>
</dbReference>
<dbReference type="SUPFAM" id="SSF46955">
    <property type="entry name" value="Putative DNA-binding domain"/>
    <property type="match status" value="1"/>
</dbReference>
<dbReference type="CDD" id="cd21079">
    <property type="entry name" value="DHD_Ski_Sno"/>
    <property type="match status" value="1"/>
</dbReference>
<dbReference type="SMART" id="SM01046">
    <property type="entry name" value="c-SKI_SMAD_bind"/>
    <property type="match status" value="1"/>
</dbReference>
<dbReference type="InterPro" id="IPR023216">
    <property type="entry name" value="Tscrpt_reg_SKI_SnoN"/>
</dbReference>
<dbReference type="GO" id="GO:0000981">
    <property type="term" value="F:DNA-binding transcription factor activity, RNA polymerase II-specific"/>
    <property type="evidence" value="ECO:0007669"/>
    <property type="project" value="TreeGrafter"/>
</dbReference>
<dbReference type="SUPFAM" id="SSF63763">
    <property type="entry name" value="SAND domain-like"/>
    <property type="match status" value="1"/>
</dbReference>
<dbReference type="PANTHER" id="PTHR10005:SF25">
    <property type="entry name" value="SNO ONCOGENE, ISOFORM B"/>
    <property type="match status" value="1"/>
</dbReference>
<dbReference type="Gene3D" id="3.10.390.10">
    <property type="entry name" value="SAND domain-like"/>
    <property type="match status" value="1"/>
</dbReference>
<feature type="region of interest" description="Disordered" evidence="3">
    <location>
        <begin position="562"/>
        <end position="603"/>
    </location>
</feature>
<comment type="similarity">
    <text evidence="1">Belongs to the SKI family.</text>
</comment>
<evidence type="ECO:0000259" key="4">
    <source>
        <dbReference type="SMART" id="SM01046"/>
    </source>
</evidence>
<dbReference type="Proteomes" id="UP000594262">
    <property type="component" value="Unplaced"/>
</dbReference>
<accession>A0A7M5X6P3</accession>
<feature type="coiled-coil region" evidence="2">
    <location>
        <begin position="420"/>
        <end position="483"/>
    </location>
</feature>
<dbReference type="GO" id="GO:0000978">
    <property type="term" value="F:RNA polymerase II cis-regulatory region sequence-specific DNA binding"/>
    <property type="evidence" value="ECO:0007669"/>
    <property type="project" value="TreeGrafter"/>
</dbReference>
<dbReference type="InterPro" id="IPR003380">
    <property type="entry name" value="SKI/SNO/DAC"/>
</dbReference>
<sequence>MFKPPKKEKDPILDLILQKYIQISRDSIHGPVALKTDKKLVSINKASENKKIIFDKIPDEAKLESANLDGHNVSCFTVGGEKRLCFTEIVHTILKEVNVQEIFKKRDSLLIFTSKCTQKQLDELKYMEVLPWTTTSSNLITVSDAFRLIGVLQSNLAPKADPVKRTALSFEVYHECFGGCIGLIEPELYTSLSAPCIRCTECNGLFSIQKFVSHNHSNYDEVHTCHWGFDSSNWRSYIMPVEQNPTRELVNLWMSVKNKFNRPDLHYQTMEKSDNKRQDADFMAYINSPADNKKAMVSPIENLRNREAASAFRPWSPSPNSSKYPNSSHSKFQFPVPQKPSNRCDSHENLPLSPVYMNCKQCKTAADACNRGGSRNDNEQNCNCKDCTRNKDSVEGSIQMILQDFTNKDNRLTTDPKDLAKVLANELKKLSLNNEEKVKEIAISNQRLQTELQLVKIESSKKLSEAKDTKMHIEQELELLHRERHKEMEVFSQLKHNLEQDISNQKKTGNPHEMETLYKELTLAKTHLQQAEIDRENLRKQLEWFMKNRKNVMTDNWTPFPTMARQFSDSEEEAEDCREKSSNEGPSSKLMRLSEESDIEVEN</sequence>
<evidence type="ECO:0000256" key="1">
    <source>
        <dbReference type="ARBA" id="ARBA00009513"/>
    </source>
</evidence>
<organism evidence="5 6">
    <name type="scientific">Clytia hemisphaerica</name>
    <dbReference type="NCBI Taxonomy" id="252671"/>
    <lineage>
        <taxon>Eukaryota</taxon>
        <taxon>Metazoa</taxon>
        <taxon>Cnidaria</taxon>
        <taxon>Hydrozoa</taxon>
        <taxon>Hydroidolina</taxon>
        <taxon>Leptothecata</taxon>
        <taxon>Obeliida</taxon>
        <taxon>Clytiidae</taxon>
        <taxon>Clytia</taxon>
    </lineage>
</organism>
<feature type="coiled-coil region" evidence="2">
    <location>
        <begin position="521"/>
        <end position="548"/>
    </location>
</feature>
<dbReference type="InterPro" id="IPR014890">
    <property type="entry name" value="c-SKI_SMAD4-bd_dom"/>
</dbReference>
<dbReference type="InterPro" id="IPR010919">
    <property type="entry name" value="SAND-like_dom_sf"/>
</dbReference>
<reference evidence="5" key="1">
    <citation type="submission" date="2021-01" db="UniProtKB">
        <authorList>
            <consortium name="EnsemblMetazoa"/>
        </authorList>
    </citation>
    <scope>IDENTIFICATION</scope>
</reference>
<dbReference type="PANTHER" id="PTHR10005">
    <property type="entry name" value="SKI ONCOGENE-RELATED"/>
    <property type="match status" value="1"/>
</dbReference>
<evidence type="ECO:0000256" key="2">
    <source>
        <dbReference type="SAM" id="Coils"/>
    </source>
</evidence>
<evidence type="ECO:0000313" key="5">
    <source>
        <dbReference type="EnsemblMetazoa" id="CLYHEMP018122.1"/>
    </source>
</evidence>
<dbReference type="GeneID" id="136810037"/>
<dbReference type="EnsemblMetazoa" id="CLYHEMT018122.1">
    <property type="protein sequence ID" value="CLYHEMP018122.1"/>
    <property type="gene ID" value="CLYHEMG018122"/>
</dbReference>
<dbReference type="Pfam" id="PF08782">
    <property type="entry name" value="c-SKI_SMAD_bind"/>
    <property type="match status" value="1"/>
</dbReference>
<protein>
    <recommendedName>
        <fullName evidence="4">c-SKI SMAD4-binding domain-containing protein</fullName>
    </recommendedName>
</protein>
<dbReference type="GO" id="GO:0030514">
    <property type="term" value="P:negative regulation of BMP signaling pathway"/>
    <property type="evidence" value="ECO:0007669"/>
    <property type="project" value="TreeGrafter"/>
</dbReference>
<evidence type="ECO:0000256" key="3">
    <source>
        <dbReference type="SAM" id="MobiDB-lite"/>
    </source>
</evidence>
<feature type="domain" description="c-SKI SMAD4-binding" evidence="4">
    <location>
        <begin position="169"/>
        <end position="261"/>
    </location>
</feature>
<feature type="region of interest" description="Disordered" evidence="3">
    <location>
        <begin position="310"/>
        <end position="343"/>
    </location>
</feature>
<dbReference type="InterPro" id="IPR037000">
    <property type="entry name" value="Ski_DNA-bd_sf"/>
</dbReference>
<dbReference type="Gene3D" id="3.10.260.20">
    <property type="entry name" value="Ski"/>
    <property type="match status" value="1"/>
</dbReference>
<dbReference type="Pfam" id="PF02437">
    <property type="entry name" value="Ski_Sno_DHD"/>
    <property type="match status" value="1"/>
</dbReference>
<dbReference type="GO" id="GO:0005737">
    <property type="term" value="C:cytoplasm"/>
    <property type="evidence" value="ECO:0007669"/>
    <property type="project" value="TreeGrafter"/>
</dbReference>
<dbReference type="GO" id="GO:0005634">
    <property type="term" value="C:nucleus"/>
    <property type="evidence" value="ECO:0007669"/>
    <property type="project" value="TreeGrafter"/>
</dbReference>
<dbReference type="InterPro" id="IPR009061">
    <property type="entry name" value="DNA-bd_dom_put_sf"/>
</dbReference>
<dbReference type="GO" id="GO:0005667">
    <property type="term" value="C:transcription regulator complex"/>
    <property type="evidence" value="ECO:0007669"/>
    <property type="project" value="TreeGrafter"/>
</dbReference>
<name>A0A7M5X6P3_9CNID</name>
<proteinExistence type="inferred from homology"/>
<dbReference type="GO" id="GO:0046332">
    <property type="term" value="F:SMAD binding"/>
    <property type="evidence" value="ECO:0007669"/>
    <property type="project" value="InterPro"/>
</dbReference>
<evidence type="ECO:0000313" key="6">
    <source>
        <dbReference type="Proteomes" id="UP000594262"/>
    </source>
</evidence>
<keyword evidence="6" id="KW-1185">Reference proteome</keyword>
<keyword evidence="2" id="KW-0175">Coiled coil</keyword>
<dbReference type="AlphaFoldDB" id="A0A7M5X6P3"/>
<dbReference type="OrthoDB" id="3938623at2759"/>